<reference evidence="2" key="1">
    <citation type="submission" date="2015-03" db="EMBL/GenBank/DDBJ databases">
        <authorList>
            <consortium name="Pathogen Informatics"/>
            <person name="Murphy D."/>
        </authorList>
    </citation>
    <scope>NUCLEOTIDE SEQUENCE [LARGE SCALE GENOMIC DNA]</scope>
    <source>
        <strain evidence="2">IP6945</strain>
    </source>
</reference>
<sequence>MLCCVPMNLPNSDDYYYKKYDPVDDFLSMPNADELIQKGDFFKDRKTINFSLEQAKDNESFNAVMIEKAYFLVNGDNVYTEKPVFSQIDMANIIALKASKLLQEGIDKRNSYYVTAGALLDHVIAENFSDVRAIDINNSDWVANNRLAKAMKSCIKDNHDQTNINAVISDRVIQYYQHINQGDSFLGCDPEVLTNALLSTIFNFQTQITSYADDKGFFSELTASGDKRTINKRECMVFPDYG</sequence>
<proteinExistence type="predicted"/>
<dbReference type="EMBL" id="CQAW01000003">
    <property type="protein sequence ID" value="CNH26165.1"/>
    <property type="molecule type" value="Genomic_DNA"/>
</dbReference>
<evidence type="ECO:0000313" key="2">
    <source>
        <dbReference type="Proteomes" id="UP000041882"/>
    </source>
</evidence>
<organism evidence="1 2">
    <name type="scientific">Yersinia thracica</name>
    <dbReference type="NCBI Taxonomy" id="2890319"/>
    <lineage>
        <taxon>Bacteria</taxon>
        <taxon>Pseudomonadati</taxon>
        <taxon>Pseudomonadota</taxon>
        <taxon>Gammaproteobacteria</taxon>
        <taxon>Enterobacterales</taxon>
        <taxon>Yersiniaceae</taxon>
        <taxon>Yersinia</taxon>
    </lineage>
</organism>
<protein>
    <submittedName>
        <fullName evidence="1">Uncharacterized protein</fullName>
    </submittedName>
</protein>
<gene>
    <name evidence="1" type="ORF">ERS008472_01003</name>
</gene>
<dbReference type="Proteomes" id="UP000041882">
    <property type="component" value="Unassembled WGS sequence"/>
</dbReference>
<keyword evidence="2" id="KW-1185">Reference proteome</keyword>
<name>A0A0T9NRH6_9GAMM</name>
<accession>A0A0T9NRH6</accession>
<dbReference type="AlphaFoldDB" id="A0A0T9NRH6"/>
<evidence type="ECO:0000313" key="1">
    <source>
        <dbReference type="EMBL" id="CNH26165.1"/>
    </source>
</evidence>